<dbReference type="GO" id="GO:0003676">
    <property type="term" value="F:nucleic acid binding"/>
    <property type="evidence" value="ECO:0007669"/>
    <property type="project" value="InterPro"/>
</dbReference>
<evidence type="ECO:0000313" key="11">
    <source>
        <dbReference type="Proteomes" id="UP000257109"/>
    </source>
</evidence>
<dbReference type="Gene3D" id="1.10.340.70">
    <property type="match status" value="1"/>
</dbReference>
<keyword evidence="4" id="KW-0255">Endonuclease</keyword>
<dbReference type="PANTHER" id="PTHR35046">
    <property type="entry name" value="ZINC KNUCKLE (CCHC-TYPE) FAMILY PROTEIN"/>
    <property type="match status" value="1"/>
</dbReference>
<keyword evidence="3" id="KW-0540">Nuclease</keyword>
<keyword evidence="5" id="KW-0378">Hydrolase</keyword>
<dbReference type="InterPro" id="IPR036397">
    <property type="entry name" value="RNaseH_sf"/>
</dbReference>
<feature type="transmembrane region" description="Helical" evidence="7">
    <location>
        <begin position="168"/>
        <end position="186"/>
    </location>
</feature>
<proteinExistence type="predicted"/>
<accession>A0A371G535</accession>
<sequence length="246" mass="29400">MYSIVRTLQVWKHYLLPKEFVIHSDHEALKYIRKDILCCQCLRLFSFEHLKELYLKDEFFSFEKLYDLCAKEANGGFYVHEGFLFKDKSLCVPKSSIKELLVKVAHEGCLMGNFGDYKTYKTLLEHFFRTQMKRDVHNVYDHCLVCKYEKAKVLPGYYSPFHILSMHWIYIFLWTLFWILMNGAFYSTHKNNNACIIANLFFMEVMRLRGLPRTMASNKYSKFLNHFWTLWSKLGIKLLFSTACHP</sequence>
<evidence type="ECO:0000259" key="9">
    <source>
        <dbReference type="Pfam" id="PF17921"/>
    </source>
</evidence>
<dbReference type="Pfam" id="PF17917">
    <property type="entry name" value="RT_RNaseH"/>
    <property type="match status" value="1"/>
</dbReference>
<dbReference type="Pfam" id="PF17921">
    <property type="entry name" value="Integrase_H2C2"/>
    <property type="match status" value="1"/>
</dbReference>
<keyword evidence="11" id="KW-1185">Reference proteome</keyword>
<dbReference type="Proteomes" id="UP000257109">
    <property type="component" value="Unassembled WGS sequence"/>
</dbReference>
<keyword evidence="7" id="KW-0812">Transmembrane</keyword>
<protein>
    <recommendedName>
        <fullName evidence="12">Integrase zinc-binding domain-containing protein</fullName>
    </recommendedName>
</protein>
<evidence type="ECO:0000256" key="3">
    <source>
        <dbReference type="ARBA" id="ARBA00022722"/>
    </source>
</evidence>
<evidence type="ECO:0000313" key="10">
    <source>
        <dbReference type="EMBL" id="RDX85662.1"/>
    </source>
</evidence>
<evidence type="ECO:0000256" key="2">
    <source>
        <dbReference type="ARBA" id="ARBA00022695"/>
    </source>
</evidence>
<evidence type="ECO:0000256" key="1">
    <source>
        <dbReference type="ARBA" id="ARBA00022679"/>
    </source>
</evidence>
<dbReference type="GO" id="GO:0004519">
    <property type="term" value="F:endonuclease activity"/>
    <property type="evidence" value="ECO:0007669"/>
    <property type="project" value="UniProtKB-KW"/>
</dbReference>
<evidence type="ECO:0000256" key="5">
    <source>
        <dbReference type="ARBA" id="ARBA00022801"/>
    </source>
</evidence>
<feature type="domain" description="Reverse transcriptase RNase H-like" evidence="8">
    <location>
        <begin position="1"/>
        <end position="34"/>
    </location>
</feature>
<comment type="caution">
    <text evidence="10">The sequence shown here is derived from an EMBL/GenBank/DDBJ whole genome shotgun (WGS) entry which is preliminary data.</text>
</comment>
<keyword evidence="7" id="KW-1133">Transmembrane helix</keyword>
<dbReference type="AlphaFoldDB" id="A0A371G535"/>
<reference evidence="10" key="1">
    <citation type="submission" date="2018-05" db="EMBL/GenBank/DDBJ databases">
        <title>Draft genome of Mucuna pruriens seed.</title>
        <authorList>
            <person name="Nnadi N.E."/>
            <person name="Vos R."/>
            <person name="Hasami M.H."/>
            <person name="Devisetty U.K."/>
            <person name="Aguiy J.C."/>
        </authorList>
    </citation>
    <scope>NUCLEOTIDE SEQUENCE [LARGE SCALE GENOMIC DNA]</scope>
    <source>
        <strain evidence="10">JCA_2017</strain>
    </source>
</reference>
<keyword evidence="6" id="KW-0695">RNA-directed DNA polymerase</keyword>
<evidence type="ECO:0000259" key="8">
    <source>
        <dbReference type="Pfam" id="PF17917"/>
    </source>
</evidence>
<dbReference type="PANTHER" id="PTHR35046:SF9">
    <property type="entry name" value="RNA-DIRECTED DNA POLYMERASE"/>
    <property type="match status" value="1"/>
</dbReference>
<evidence type="ECO:0000256" key="4">
    <source>
        <dbReference type="ARBA" id="ARBA00022759"/>
    </source>
</evidence>
<evidence type="ECO:0008006" key="12">
    <source>
        <dbReference type="Google" id="ProtNLM"/>
    </source>
</evidence>
<dbReference type="GO" id="GO:0016787">
    <property type="term" value="F:hydrolase activity"/>
    <property type="evidence" value="ECO:0007669"/>
    <property type="project" value="UniProtKB-KW"/>
</dbReference>
<dbReference type="InterPro" id="IPR041588">
    <property type="entry name" value="Integrase_H2C2"/>
</dbReference>
<organism evidence="10 11">
    <name type="scientific">Mucuna pruriens</name>
    <name type="common">Velvet bean</name>
    <name type="synonym">Dolichos pruriens</name>
    <dbReference type="NCBI Taxonomy" id="157652"/>
    <lineage>
        <taxon>Eukaryota</taxon>
        <taxon>Viridiplantae</taxon>
        <taxon>Streptophyta</taxon>
        <taxon>Embryophyta</taxon>
        <taxon>Tracheophyta</taxon>
        <taxon>Spermatophyta</taxon>
        <taxon>Magnoliopsida</taxon>
        <taxon>eudicotyledons</taxon>
        <taxon>Gunneridae</taxon>
        <taxon>Pentapetalae</taxon>
        <taxon>rosids</taxon>
        <taxon>fabids</taxon>
        <taxon>Fabales</taxon>
        <taxon>Fabaceae</taxon>
        <taxon>Papilionoideae</taxon>
        <taxon>50 kb inversion clade</taxon>
        <taxon>NPAAA clade</taxon>
        <taxon>indigoferoid/millettioid clade</taxon>
        <taxon>Phaseoleae</taxon>
        <taxon>Mucuna</taxon>
    </lineage>
</organism>
<evidence type="ECO:0000256" key="6">
    <source>
        <dbReference type="ARBA" id="ARBA00022918"/>
    </source>
</evidence>
<dbReference type="InterPro" id="IPR041373">
    <property type="entry name" value="RT_RNaseH"/>
</dbReference>
<dbReference type="Gene3D" id="3.30.420.10">
    <property type="entry name" value="Ribonuclease H-like superfamily/Ribonuclease H"/>
    <property type="match status" value="1"/>
</dbReference>
<dbReference type="EMBL" id="QJKJ01006736">
    <property type="protein sequence ID" value="RDX85662.1"/>
    <property type="molecule type" value="Genomic_DNA"/>
</dbReference>
<keyword evidence="7" id="KW-0472">Membrane</keyword>
<name>A0A371G535_MUCPR</name>
<evidence type="ECO:0000256" key="7">
    <source>
        <dbReference type="SAM" id="Phobius"/>
    </source>
</evidence>
<keyword evidence="1" id="KW-0808">Transferase</keyword>
<feature type="non-terminal residue" evidence="10">
    <location>
        <position position="1"/>
    </location>
</feature>
<keyword evidence="2" id="KW-0548">Nucleotidyltransferase</keyword>
<feature type="domain" description="Integrase zinc-binding" evidence="9">
    <location>
        <begin position="95"/>
        <end position="151"/>
    </location>
</feature>
<dbReference type="GO" id="GO:0003964">
    <property type="term" value="F:RNA-directed DNA polymerase activity"/>
    <property type="evidence" value="ECO:0007669"/>
    <property type="project" value="UniProtKB-KW"/>
</dbReference>
<gene>
    <name evidence="10" type="ORF">CR513_33118</name>
</gene>